<evidence type="ECO:0000256" key="3">
    <source>
        <dbReference type="ARBA" id="ARBA00023065"/>
    </source>
</evidence>
<evidence type="ECO:0000313" key="4">
    <source>
        <dbReference type="EMBL" id="RGR77036.1"/>
    </source>
</evidence>
<dbReference type="Pfam" id="PF01991">
    <property type="entry name" value="vATP-synt_E"/>
    <property type="match status" value="1"/>
</dbReference>
<dbReference type="RefSeq" id="WP_006060815.1">
    <property type="nucleotide sequence ID" value="NZ_CABJCV010000001.1"/>
</dbReference>
<comment type="similarity">
    <text evidence="1">Belongs to the V-ATPase E subunit family.</text>
</comment>
<keyword evidence="2" id="KW-0813">Transport</keyword>
<dbReference type="GO" id="GO:0046961">
    <property type="term" value="F:proton-transporting ATPase activity, rotational mechanism"/>
    <property type="evidence" value="ECO:0007669"/>
    <property type="project" value="InterPro"/>
</dbReference>
<proteinExistence type="inferred from homology"/>
<dbReference type="InterPro" id="IPR038495">
    <property type="entry name" value="ATPase_E_C"/>
</dbReference>
<evidence type="ECO:0000313" key="5">
    <source>
        <dbReference type="Proteomes" id="UP000284178"/>
    </source>
</evidence>
<dbReference type="Proteomes" id="UP000284178">
    <property type="component" value="Unassembled WGS sequence"/>
</dbReference>
<protein>
    <recommendedName>
        <fullName evidence="6">ATPase</fullName>
    </recommendedName>
</protein>
<dbReference type="AlphaFoldDB" id="A0A412G711"/>
<organism evidence="4 5">
    <name type="scientific">Holdemania filiformis</name>
    <dbReference type="NCBI Taxonomy" id="61171"/>
    <lineage>
        <taxon>Bacteria</taxon>
        <taxon>Bacillati</taxon>
        <taxon>Bacillota</taxon>
        <taxon>Erysipelotrichia</taxon>
        <taxon>Erysipelotrichales</taxon>
        <taxon>Erysipelotrichaceae</taxon>
        <taxon>Holdemania</taxon>
    </lineage>
</organism>
<keyword evidence="5" id="KW-1185">Reference proteome</keyword>
<comment type="caution">
    <text evidence="4">The sequence shown here is derived from an EMBL/GenBank/DDBJ whole genome shotgun (WGS) entry which is preliminary data.</text>
</comment>
<name>A0A412G711_9FIRM</name>
<evidence type="ECO:0000256" key="2">
    <source>
        <dbReference type="ARBA" id="ARBA00022448"/>
    </source>
</evidence>
<sequence length="195" mass="22187">MAEKTEALTAILEDIQDQAGLVTDQIHAEVQQLQDEEIHFFTESLHKETGHYEEKEISELELLQATKTSQAKLKIKRDLLAQRQAMASELFDSVADELKAFAASSAYADLLEKKLDKHAKIAGKAGTFIVREQDEALMREILKRKGFSQPVETAYLEFGGWRFMCPSEGFEIDETLDNALRNQKEWFQNNSGFTL</sequence>
<dbReference type="EMBL" id="QRUP01000001">
    <property type="protein sequence ID" value="RGR77036.1"/>
    <property type="molecule type" value="Genomic_DNA"/>
</dbReference>
<evidence type="ECO:0008006" key="6">
    <source>
        <dbReference type="Google" id="ProtNLM"/>
    </source>
</evidence>
<evidence type="ECO:0000256" key="1">
    <source>
        <dbReference type="ARBA" id="ARBA00005901"/>
    </source>
</evidence>
<accession>A0A412G711</accession>
<dbReference type="SUPFAM" id="SSF160527">
    <property type="entry name" value="V-type ATPase subunit E-like"/>
    <property type="match status" value="1"/>
</dbReference>
<dbReference type="GO" id="GO:0033178">
    <property type="term" value="C:proton-transporting two-sector ATPase complex, catalytic domain"/>
    <property type="evidence" value="ECO:0007669"/>
    <property type="project" value="InterPro"/>
</dbReference>
<gene>
    <name evidence="4" type="ORF">DWY25_01710</name>
</gene>
<keyword evidence="3" id="KW-0406">Ion transport</keyword>
<reference evidence="4 5" key="1">
    <citation type="submission" date="2018-08" db="EMBL/GenBank/DDBJ databases">
        <title>A genome reference for cultivated species of the human gut microbiota.</title>
        <authorList>
            <person name="Zou Y."/>
            <person name="Xue W."/>
            <person name="Luo G."/>
        </authorList>
    </citation>
    <scope>NUCLEOTIDE SEQUENCE [LARGE SCALE GENOMIC DNA]</scope>
    <source>
        <strain evidence="4 5">AF24-29</strain>
    </source>
</reference>
<dbReference type="Gene3D" id="3.30.2320.30">
    <property type="entry name" value="ATP synthase, E subunit, C-terminal"/>
    <property type="match status" value="1"/>
</dbReference>
<dbReference type="GeneID" id="83014123"/>
<dbReference type="InterPro" id="IPR002842">
    <property type="entry name" value="ATPase_V1_Esu"/>
</dbReference>